<name>A0A8H7PIC5_MORIS</name>
<dbReference type="AlphaFoldDB" id="A0A8H7PIC5"/>
<sequence length="169" mass="19674">MSNTLSTLGHFHSVADREARKPRTHTVMETFRQVFQDEPVVLEARTVKNVEHTRNNDGQDILNTWISVHYMGHADQPWPSWPWSKSPLMHTEMPPEMKGLYSEDLYREHLQQSNQILRRYIHTNAVHMENGIFCLGVCFRASFPNAVCHNEDTGHHGNEKIEETRKAVE</sequence>
<proteinExistence type="predicted"/>
<protein>
    <submittedName>
        <fullName evidence="1">Uncharacterized protein</fullName>
    </submittedName>
</protein>
<reference evidence="1" key="1">
    <citation type="submission" date="2020-12" db="EMBL/GenBank/DDBJ databases">
        <title>Metabolic potential, ecology and presence of endohyphal bacteria is reflected in genomic diversity of Mucoromycotina.</title>
        <authorList>
            <person name="Muszewska A."/>
            <person name="Okrasinska A."/>
            <person name="Steczkiewicz K."/>
            <person name="Drgas O."/>
            <person name="Orlowska M."/>
            <person name="Perlinska-Lenart U."/>
            <person name="Aleksandrzak-Piekarczyk T."/>
            <person name="Szatraj K."/>
            <person name="Zielenkiewicz U."/>
            <person name="Pilsyk S."/>
            <person name="Malc E."/>
            <person name="Mieczkowski P."/>
            <person name="Kruszewska J.S."/>
            <person name="Biernat P."/>
            <person name="Pawlowska J."/>
        </authorList>
    </citation>
    <scope>NUCLEOTIDE SEQUENCE</scope>
    <source>
        <strain evidence="1">WA0000067209</strain>
    </source>
</reference>
<comment type="caution">
    <text evidence="1">The sequence shown here is derived from an EMBL/GenBank/DDBJ whole genome shotgun (WGS) entry which is preliminary data.</text>
</comment>
<accession>A0A8H7PIC5</accession>
<dbReference type="Proteomes" id="UP000654370">
    <property type="component" value="Unassembled WGS sequence"/>
</dbReference>
<dbReference type="OrthoDB" id="2438169at2759"/>
<gene>
    <name evidence="1" type="ORF">INT43_004353</name>
</gene>
<evidence type="ECO:0000313" key="1">
    <source>
        <dbReference type="EMBL" id="KAG2174330.1"/>
    </source>
</evidence>
<keyword evidence="2" id="KW-1185">Reference proteome</keyword>
<dbReference type="EMBL" id="JAEPQZ010000013">
    <property type="protein sequence ID" value="KAG2174330.1"/>
    <property type="molecule type" value="Genomic_DNA"/>
</dbReference>
<evidence type="ECO:0000313" key="2">
    <source>
        <dbReference type="Proteomes" id="UP000654370"/>
    </source>
</evidence>
<organism evidence="1 2">
    <name type="scientific">Mortierella isabellina</name>
    <name type="common">Filamentous fungus</name>
    <name type="synonym">Umbelopsis isabellina</name>
    <dbReference type="NCBI Taxonomy" id="91625"/>
    <lineage>
        <taxon>Eukaryota</taxon>
        <taxon>Fungi</taxon>
        <taxon>Fungi incertae sedis</taxon>
        <taxon>Mucoromycota</taxon>
        <taxon>Mucoromycotina</taxon>
        <taxon>Umbelopsidomycetes</taxon>
        <taxon>Umbelopsidales</taxon>
        <taxon>Umbelopsidaceae</taxon>
        <taxon>Umbelopsis</taxon>
    </lineage>
</organism>